<organism evidence="6 7">
    <name type="scientific">Ascochyta lentis</name>
    <dbReference type="NCBI Taxonomy" id="205686"/>
    <lineage>
        <taxon>Eukaryota</taxon>
        <taxon>Fungi</taxon>
        <taxon>Dikarya</taxon>
        <taxon>Ascomycota</taxon>
        <taxon>Pezizomycotina</taxon>
        <taxon>Dothideomycetes</taxon>
        <taxon>Pleosporomycetidae</taxon>
        <taxon>Pleosporales</taxon>
        <taxon>Pleosporineae</taxon>
        <taxon>Didymellaceae</taxon>
        <taxon>Ascochyta</taxon>
    </lineage>
</organism>
<feature type="domain" description="MYND-type" evidence="5">
    <location>
        <begin position="27"/>
        <end position="63"/>
    </location>
</feature>
<protein>
    <recommendedName>
        <fullName evidence="5">MYND-type domain-containing protein</fullName>
    </recommendedName>
</protein>
<dbReference type="GO" id="GO:0008270">
    <property type="term" value="F:zinc ion binding"/>
    <property type="evidence" value="ECO:0007669"/>
    <property type="project" value="UniProtKB-KW"/>
</dbReference>
<keyword evidence="2 4" id="KW-0863">Zinc-finger</keyword>
<dbReference type="Gene3D" id="6.10.140.2220">
    <property type="match status" value="1"/>
</dbReference>
<proteinExistence type="predicted"/>
<reference evidence="6" key="2">
    <citation type="submission" date="2020-09" db="EMBL/GenBank/DDBJ databases">
        <title>Reference genome assembly for Australian Ascochyta lentis isolate Al4.</title>
        <authorList>
            <person name="Lee R.C."/>
            <person name="Farfan-Caceres L.M."/>
            <person name="Debler J.W."/>
            <person name="Williams A.H."/>
            <person name="Henares B.M."/>
        </authorList>
    </citation>
    <scope>NUCLEOTIDE SEQUENCE</scope>
    <source>
        <strain evidence="6">Al4</strain>
    </source>
</reference>
<dbReference type="EMBL" id="RZGK01000002">
    <property type="protein sequence ID" value="KAF9701708.1"/>
    <property type="molecule type" value="Genomic_DNA"/>
</dbReference>
<dbReference type="InterPro" id="IPR002893">
    <property type="entry name" value="Znf_MYND"/>
</dbReference>
<evidence type="ECO:0000256" key="4">
    <source>
        <dbReference type="PROSITE-ProRule" id="PRU00134"/>
    </source>
</evidence>
<name>A0A8H7MML3_9PLEO</name>
<dbReference type="PROSITE" id="PS50865">
    <property type="entry name" value="ZF_MYND_2"/>
    <property type="match status" value="1"/>
</dbReference>
<dbReference type="Pfam" id="PF14737">
    <property type="entry name" value="DUF4470"/>
    <property type="match status" value="1"/>
</dbReference>
<accession>A0A8H7MML3</accession>
<evidence type="ECO:0000313" key="7">
    <source>
        <dbReference type="Proteomes" id="UP000651452"/>
    </source>
</evidence>
<dbReference type="OrthoDB" id="5282002at2759"/>
<evidence type="ECO:0000256" key="1">
    <source>
        <dbReference type="ARBA" id="ARBA00022723"/>
    </source>
</evidence>
<evidence type="ECO:0000256" key="3">
    <source>
        <dbReference type="ARBA" id="ARBA00022833"/>
    </source>
</evidence>
<dbReference type="Proteomes" id="UP000651452">
    <property type="component" value="Unassembled WGS sequence"/>
</dbReference>
<evidence type="ECO:0000313" key="6">
    <source>
        <dbReference type="EMBL" id="KAF9701708.1"/>
    </source>
</evidence>
<keyword evidence="3" id="KW-0862">Zinc</keyword>
<dbReference type="AlphaFoldDB" id="A0A8H7MML3"/>
<evidence type="ECO:0000256" key="2">
    <source>
        <dbReference type="ARBA" id="ARBA00022771"/>
    </source>
</evidence>
<sequence length="575" mass="65055">MAAAASETSVYFKPALCANQHNTNGTFAQCTNDGSSTCGGCQIVQYCSKECQKADWPHHKTTCKSALMKSSWKPRWYYECRMPAFVGNGPPLVQFGTKKYLWGNMPALDILKLKDNEGNIDTKQDLELLFAASGDPRNVIKTIVGLPPGHKGKCVVIINDMDFDIVARNAIILIIALHYDTEVAVPMIIHVWYSALLPSVMVQSLQSDILPMIKDVCDKTNNKARDSLQAKTFNVHGRTLRLVLKKEEWMRLVTYFHVPEGLSAEKAQTIRRDITLAPSRIDYRERAMLWWSPALRQGEMYFRESGVLLPYGCSTAAFDTPNPTLFQAHDWPMMDNASPRHGWAHAEYCKHSPAAKADHFGAVFLHLRDLLTKFCERLGKVRISFELLCINAVGITNHVGARRFDRIEISNICDRGYVGPHSSLEVFSPLLKDKKTSPKATLIMLFLNAVKETDYISSNIIKNTRMHLAMTRTQKFMPLDGSWTGLESYGDIELTRRTSCLDLLTNWHSVFDTFMKETQLSEFAEMCGVRVKSKHTIVEPWPYTLGPRATQKEFDALTAASTSGFERYLEFEKLQ</sequence>
<keyword evidence="7" id="KW-1185">Reference proteome</keyword>
<dbReference type="Pfam" id="PF01753">
    <property type="entry name" value="zf-MYND"/>
    <property type="match status" value="1"/>
</dbReference>
<dbReference type="InterPro" id="IPR027974">
    <property type="entry name" value="DUF4470"/>
</dbReference>
<evidence type="ECO:0000259" key="5">
    <source>
        <dbReference type="PROSITE" id="PS50865"/>
    </source>
</evidence>
<gene>
    <name evidence="6" type="ORF">EKO04_000840</name>
</gene>
<dbReference type="SUPFAM" id="SSF144232">
    <property type="entry name" value="HIT/MYND zinc finger-like"/>
    <property type="match status" value="1"/>
</dbReference>
<comment type="caution">
    <text evidence="6">The sequence shown here is derived from an EMBL/GenBank/DDBJ whole genome shotgun (WGS) entry which is preliminary data.</text>
</comment>
<keyword evidence="1" id="KW-0479">Metal-binding</keyword>
<reference evidence="6" key="1">
    <citation type="submission" date="2018-12" db="EMBL/GenBank/DDBJ databases">
        <authorList>
            <person name="Syme R.A."/>
            <person name="Farfan-Caceres L."/>
            <person name="Lichtenzveig J."/>
        </authorList>
    </citation>
    <scope>NUCLEOTIDE SEQUENCE</scope>
    <source>
        <strain evidence="6">Al4</strain>
    </source>
</reference>